<organism evidence="10 11">
    <name type="scientific">Dimorphilus gyrociliatus</name>
    <dbReference type="NCBI Taxonomy" id="2664684"/>
    <lineage>
        <taxon>Eukaryota</taxon>
        <taxon>Metazoa</taxon>
        <taxon>Spiralia</taxon>
        <taxon>Lophotrochozoa</taxon>
        <taxon>Annelida</taxon>
        <taxon>Polychaeta</taxon>
        <taxon>Polychaeta incertae sedis</taxon>
        <taxon>Dinophilidae</taxon>
        <taxon>Dimorphilus</taxon>
    </lineage>
</organism>
<comment type="similarity">
    <text evidence="2">Belongs to the EMP24/GP25L family.</text>
</comment>
<evidence type="ECO:0000256" key="4">
    <source>
        <dbReference type="ARBA" id="ARBA00022729"/>
    </source>
</evidence>
<dbReference type="Gene3D" id="2.60.40.2030">
    <property type="match status" value="1"/>
</dbReference>
<keyword evidence="4" id="KW-0732">Signal</keyword>
<dbReference type="PANTHER" id="PTHR22811">
    <property type="entry name" value="TRANSMEMBRANE EMP24 DOMAIN-CONTAINING PROTEIN"/>
    <property type="match status" value="1"/>
</dbReference>
<dbReference type="SUPFAM" id="SSF141072">
    <property type="entry name" value="CalX-like"/>
    <property type="match status" value="1"/>
</dbReference>
<dbReference type="AlphaFoldDB" id="A0A7I8VXL1"/>
<dbReference type="InterPro" id="IPR038081">
    <property type="entry name" value="CalX-like_sf"/>
</dbReference>
<evidence type="ECO:0000259" key="9">
    <source>
        <dbReference type="PROSITE" id="PS50866"/>
    </source>
</evidence>
<gene>
    <name evidence="10" type="ORF">DGYR_LOCUS8980</name>
</gene>
<evidence type="ECO:0000256" key="3">
    <source>
        <dbReference type="ARBA" id="ARBA00022692"/>
    </source>
</evidence>
<evidence type="ECO:0000256" key="2">
    <source>
        <dbReference type="ARBA" id="ARBA00007104"/>
    </source>
</evidence>
<protein>
    <submittedName>
        <fullName evidence="10">DgyrCDS9517</fullName>
    </submittedName>
</protein>
<evidence type="ECO:0000256" key="1">
    <source>
        <dbReference type="ARBA" id="ARBA00004479"/>
    </source>
</evidence>
<feature type="transmembrane region" description="Helical" evidence="8">
    <location>
        <begin position="160"/>
        <end position="180"/>
    </location>
</feature>
<dbReference type="SMART" id="SM01190">
    <property type="entry name" value="EMP24_GP25L"/>
    <property type="match status" value="1"/>
</dbReference>
<sequence>MPVKRDCFYHRIKTGQRFTAEYQVIEGGNHDISFNAQDTEGQDLVADYQEQRNRHDLHAAAEGVYSFCFDNTFSQFSAKKVFFQLIIEEAEERLDFEREKTGSEDETDESVFGISQKNFKKITEDIRKNLEKSIQIQSDIKIGEARDRSQQEENFEVVNFWSSIHLFVVVSVSLTTLLLIRGLFLDKKTAVFHVGFRQTNLKVREQYGKVHVEIGPTNGIMTENTWYECQIFESGGSATCGEDYKLEEESKFRITSTNPIAVYGVTILDDKEHEVDELISLHLKCYEKGEGGGHGTKGAFMVSPCTTKISIVDNDHEDHDTDSTTHIIQSIGLGSLQRKVCYEIAAVPWDIVEIYHDSRTAFSVSITVSDKKCVSELNLKTPFSNTTVTGSKVRLNDEEVVANWIGTEEYAYLTEASIGFQFTIVGATLFIRQTTPIRTILAEAVRSEDGLCLDVRLRNIETDGLFDPFISGVFGHVARSRMEFITDKVVRINDKTSDTHKHGDCWSIGYHDLIFPYKTVDFRGRSD</sequence>
<name>A0A7I8VXL1_9ANNE</name>
<proteinExistence type="inferred from homology"/>
<dbReference type="Proteomes" id="UP000549394">
    <property type="component" value="Unassembled WGS sequence"/>
</dbReference>
<dbReference type="OrthoDB" id="5976732at2759"/>
<evidence type="ECO:0000256" key="6">
    <source>
        <dbReference type="ARBA" id="ARBA00023136"/>
    </source>
</evidence>
<dbReference type="SUPFAM" id="SSF101576">
    <property type="entry name" value="Supernatant protein factor (SPF), C-terminal domain"/>
    <property type="match status" value="1"/>
</dbReference>
<keyword evidence="5 8" id="KW-1133">Transmembrane helix</keyword>
<evidence type="ECO:0000256" key="7">
    <source>
        <dbReference type="ARBA" id="ARBA00037847"/>
    </source>
</evidence>
<keyword evidence="6 8" id="KW-0472">Membrane</keyword>
<evidence type="ECO:0000313" key="11">
    <source>
        <dbReference type="Proteomes" id="UP000549394"/>
    </source>
</evidence>
<dbReference type="PROSITE" id="PS50866">
    <property type="entry name" value="GOLD"/>
    <property type="match status" value="1"/>
</dbReference>
<evidence type="ECO:0000313" key="10">
    <source>
        <dbReference type="EMBL" id="CAD5120973.1"/>
    </source>
</evidence>
<dbReference type="GO" id="GO:0012505">
    <property type="term" value="C:endomembrane system"/>
    <property type="evidence" value="ECO:0007669"/>
    <property type="project" value="UniProtKB-SubCell"/>
</dbReference>
<dbReference type="GO" id="GO:0016020">
    <property type="term" value="C:membrane"/>
    <property type="evidence" value="ECO:0007669"/>
    <property type="project" value="UniProtKB-SubCell"/>
</dbReference>
<comment type="caution">
    <text evidence="10">The sequence shown here is derived from an EMBL/GenBank/DDBJ whole genome shotgun (WGS) entry which is preliminary data.</text>
</comment>
<comment type="subcellular location">
    <subcellularLocation>
        <location evidence="7">Endomembrane system</location>
        <topology evidence="7">Single-pass membrane protein</topology>
    </subcellularLocation>
    <subcellularLocation>
        <location evidence="1">Membrane</location>
        <topology evidence="1">Single-pass type I membrane protein</topology>
    </subcellularLocation>
</comment>
<feature type="domain" description="GOLD" evidence="9">
    <location>
        <begin position="5"/>
        <end position="87"/>
    </location>
</feature>
<dbReference type="EMBL" id="CAJFCJ010000013">
    <property type="protein sequence ID" value="CAD5120973.1"/>
    <property type="molecule type" value="Genomic_DNA"/>
</dbReference>
<accession>A0A7I8VXL1</accession>
<reference evidence="10 11" key="1">
    <citation type="submission" date="2020-08" db="EMBL/GenBank/DDBJ databases">
        <authorList>
            <person name="Hejnol A."/>
        </authorList>
    </citation>
    <scope>NUCLEOTIDE SEQUENCE [LARGE SCALE GENOMIC DNA]</scope>
</reference>
<evidence type="ECO:0000256" key="8">
    <source>
        <dbReference type="SAM" id="Phobius"/>
    </source>
</evidence>
<dbReference type="InterPro" id="IPR009038">
    <property type="entry name" value="GOLD_dom"/>
</dbReference>
<dbReference type="Pfam" id="PF01105">
    <property type="entry name" value="EMP24_GP25L"/>
    <property type="match status" value="1"/>
</dbReference>
<evidence type="ECO:0000256" key="5">
    <source>
        <dbReference type="ARBA" id="ARBA00022989"/>
    </source>
</evidence>
<dbReference type="InterPro" id="IPR036598">
    <property type="entry name" value="GOLD_dom_sf"/>
</dbReference>
<keyword evidence="11" id="KW-1185">Reference proteome</keyword>
<dbReference type="InterPro" id="IPR015720">
    <property type="entry name" value="Emp24-like"/>
</dbReference>
<keyword evidence="3 8" id="KW-0812">Transmembrane</keyword>